<dbReference type="SUPFAM" id="SSF52540">
    <property type="entry name" value="P-loop containing nucleoside triphosphate hydrolases"/>
    <property type="match status" value="1"/>
</dbReference>
<feature type="region of interest" description="Disordered" evidence="1">
    <location>
        <begin position="1"/>
        <end position="25"/>
    </location>
</feature>
<evidence type="ECO:0000313" key="2">
    <source>
        <dbReference type="EMBL" id="KZV84288.1"/>
    </source>
</evidence>
<gene>
    <name evidence="2" type="ORF">EXIGLDRAFT_776717</name>
</gene>
<dbReference type="InParanoid" id="A0A165DDI4"/>
<keyword evidence="3" id="KW-1185">Reference proteome</keyword>
<dbReference type="OrthoDB" id="2393824at2759"/>
<evidence type="ECO:0000256" key="1">
    <source>
        <dbReference type="SAM" id="MobiDB-lite"/>
    </source>
</evidence>
<sequence length="754" mass="84352">MPQTPSATSHTSASPEPLPVHKPPPELHTFTKAQIRDFLSSPVALPEWKPPTKAFTATDRQRLDALHIPNIFTIHDESYPEFNLWYPDLNLYALGHLEDLDPDFLDRFDDFVSGDSHIALVNTSGSGKTRLLFETVHRRWGLYFNSCYERISNPLGSYDWTSGIDRLKADLRIYVPVPRQENDKEYLPYLQRNEAAVSLEIGALLLSRLIILDYFVDLITELDIDECEAITRWALLQLRPKNCLDHDAFNGMTSRLTGFPQADITRWVKTLAEKHAEKLSFVAFDEAQRLASLYDRAFLDSDRTAHRPLLRPLLISAGSYLPHSRIIISGTSVDPAAMEEYIAVSASSVNGVRPFVALGEFRSDARIRAYLTHFLGDSISDEDISIVTRWMRGRHRFLTVFVEYVLVHGPTQFLRVMDAIMLATTGFKRPGGKTKGIRVDLGHIMDAEELDTSPLARQLRCAMYSLLTRDGPASITDQAAAFVGSGAAHFTDSVEKAVIDEPLVCLSLVKWISRSPVYSTHGILYRRLMDPQSSITDCALPEGLALTLWSRHCASGVQLDEIAQFPGKTPSWAMKPAKFALTSADTSGRNHRTITTLDSPLVRRASDASDVMDWFQSADSPFLVPDAGLGAQLVFVLHTLTGPRVVFVHLEPFSTKRPHRVPEIVPTSPGQFYKADDMRRTELTTALASFDRDGPPAGQQRKKSFRTVQLYAFAKFSTSQRGFHPPAAILSVEDMLRGQTVKELGPQSVARAFR</sequence>
<evidence type="ECO:0000313" key="3">
    <source>
        <dbReference type="Proteomes" id="UP000077266"/>
    </source>
</evidence>
<dbReference type="Proteomes" id="UP000077266">
    <property type="component" value="Unassembled WGS sequence"/>
</dbReference>
<dbReference type="EMBL" id="KV426232">
    <property type="protein sequence ID" value="KZV84288.1"/>
    <property type="molecule type" value="Genomic_DNA"/>
</dbReference>
<organism evidence="2 3">
    <name type="scientific">Exidia glandulosa HHB12029</name>
    <dbReference type="NCBI Taxonomy" id="1314781"/>
    <lineage>
        <taxon>Eukaryota</taxon>
        <taxon>Fungi</taxon>
        <taxon>Dikarya</taxon>
        <taxon>Basidiomycota</taxon>
        <taxon>Agaricomycotina</taxon>
        <taxon>Agaricomycetes</taxon>
        <taxon>Auriculariales</taxon>
        <taxon>Exidiaceae</taxon>
        <taxon>Exidia</taxon>
    </lineage>
</organism>
<reference evidence="2 3" key="1">
    <citation type="journal article" date="2016" name="Mol. Biol. Evol.">
        <title>Comparative Genomics of Early-Diverging Mushroom-Forming Fungi Provides Insights into the Origins of Lignocellulose Decay Capabilities.</title>
        <authorList>
            <person name="Nagy L.G."/>
            <person name="Riley R."/>
            <person name="Tritt A."/>
            <person name="Adam C."/>
            <person name="Daum C."/>
            <person name="Floudas D."/>
            <person name="Sun H."/>
            <person name="Yadav J.S."/>
            <person name="Pangilinan J."/>
            <person name="Larsson K.H."/>
            <person name="Matsuura K."/>
            <person name="Barry K."/>
            <person name="Labutti K."/>
            <person name="Kuo R."/>
            <person name="Ohm R.A."/>
            <person name="Bhattacharya S.S."/>
            <person name="Shirouzu T."/>
            <person name="Yoshinaga Y."/>
            <person name="Martin F.M."/>
            <person name="Grigoriev I.V."/>
            <person name="Hibbett D.S."/>
        </authorList>
    </citation>
    <scope>NUCLEOTIDE SEQUENCE [LARGE SCALE GENOMIC DNA]</scope>
    <source>
        <strain evidence="2 3">HHB12029</strain>
    </source>
</reference>
<name>A0A165DDI4_EXIGL</name>
<proteinExistence type="predicted"/>
<protein>
    <submittedName>
        <fullName evidence="2">Uncharacterized protein</fullName>
    </submittedName>
</protein>
<dbReference type="AlphaFoldDB" id="A0A165DDI4"/>
<accession>A0A165DDI4</accession>
<dbReference type="InterPro" id="IPR027417">
    <property type="entry name" value="P-loop_NTPase"/>
</dbReference>
<feature type="compositionally biased region" description="Low complexity" evidence="1">
    <location>
        <begin position="1"/>
        <end position="15"/>
    </location>
</feature>